<protein>
    <submittedName>
        <fullName evidence="3">DUF2875 family protein</fullName>
    </submittedName>
</protein>
<proteinExistence type="predicted"/>
<dbReference type="AlphaFoldDB" id="A0AAE4K962"/>
<reference evidence="3" key="1">
    <citation type="submission" date="2023-02" db="EMBL/GenBank/DDBJ databases">
        <title>Description of Herbaspirillum huttiense subsp. nephrolepsisexaltata and Herbaspirillum huttiense subsp. lycopersicon.</title>
        <authorList>
            <person name="Poudel M."/>
            <person name="Sharma A."/>
            <person name="Goss E."/>
            <person name="Tapia J.H."/>
            <person name="Harmon C.M."/>
            <person name="Jones J.B."/>
        </authorList>
    </citation>
    <scope>NUCLEOTIDE SEQUENCE</scope>
    <source>
        <strain evidence="3">NC40101</strain>
    </source>
</reference>
<feature type="domain" description="Type VI lipase adapter protein Tla3 N-terminal" evidence="1">
    <location>
        <begin position="65"/>
        <end position="228"/>
    </location>
</feature>
<evidence type="ECO:0000313" key="3">
    <source>
        <dbReference type="EMBL" id="MDT0340542.1"/>
    </source>
</evidence>
<evidence type="ECO:0000259" key="2">
    <source>
        <dbReference type="Pfam" id="PF20995"/>
    </source>
</evidence>
<feature type="domain" description="Type VI lipase adapter protein Tla3 C-terminal" evidence="2">
    <location>
        <begin position="363"/>
        <end position="496"/>
    </location>
</feature>
<dbReference type="InterPro" id="IPR048303">
    <property type="entry name" value="Tla3_C"/>
</dbReference>
<dbReference type="Pfam" id="PF20995">
    <property type="entry name" value="Tla3_C"/>
    <property type="match status" value="1"/>
</dbReference>
<dbReference type="EMBL" id="JAVRAA010000024">
    <property type="protein sequence ID" value="MDT0340542.1"/>
    <property type="molecule type" value="Genomic_DNA"/>
</dbReference>
<comment type="caution">
    <text evidence="3">The sequence shown here is derived from an EMBL/GenBank/DDBJ whole genome shotgun (WGS) entry which is preliminary data.</text>
</comment>
<dbReference type="InterPro" id="IPR021531">
    <property type="entry name" value="Tla3_N"/>
</dbReference>
<evidence type="ECO:0000259" key="1">
    <source>
        <dbReference type="Pfam" id="PF11394"/>
    </source>
</evidence>
<dbReference type="RefSeq" id="WP_310838560.1">
    <property type="nucleotide sequence ID" value="NZ_JAVLSM010000016.1"/>
</dbReference>
<accession>A0AAE4K962</accession>
<gene>
    <name evidence="3" type="ORF">RJN63_27175</name>
</gene>
<organism evidence="3">
    <name type="scientific">Herbaspirillum huttiense subsp. nephrolepidis</name>
    <dbReference type="NCBI Taxonomy" id="3075126"/>
    <lineage>
        <taxon>Bacteria</taxon>
        <taxon>Pseudomonadati</taxon>
        <taxon>Pseudomonadota</taxon>
        <taxon>Betaproteobacteria</taxon>
        <taxon>Burkholderiales</taxon>
        <taxon>Oxalobacteraceae</taxon>
        <taxon>Herbaspirillum</taxon>
    </lineage>
</organism>
<name>A0AAE4K962_9BURK</name>
<dbReference type="Pfam" id="PF11394">
    <property type="entry name" value="Tla3_N"/>
    <property type="match status" value="1"/>
</dbReference>
<sequence>MANSFRNSALAALGVAVLAFAGSWVWMHRSSNAANGETAQQQLTSEAETHHSSNQIMLAQTGQKFVLEVRGMGVVVGEDTDEEIWRLIEKKANNQESYRSKNPDDYTNSADERLSKLGVVTSVSLERGARHAVDQWPLPVIIWYPPKTKDGTRPAADLAGLRQMASLGVTLLLWQEDANTEDGAGMIEKLFAFFDTHPDAPAALIFSTDGSMMRSLVETPGRVDTPEVGHHIPAMPDSVAAFLVTRSDRVDNLVRPYAVKQTANINKNDTEYDIVKLWNFFWRNSHDQGPDSFNAYFIKKEKEAGVANPSAIGVMSANWWQEKLPELWKTISNQGPGDFKPSPYLPVRWTNWQVEQFDDAPLLGYLHRPVDVKLTDDKGQPLKTALQAAALKAGWEAAIAGLPESTEPKRVFYDTTGNKQWVIPLNQALMQMGTSAPHPDEVKEGYDIGARIGNTGTSSPMVQIGLGLIASYHQGGASATVNRRPNGMASIIMVSPPDETTKATWAKTHGGRSPFE</sequence>